<dbReference type="Proteomes" id="UP001628646">
    <property type="component" value="Unassembled WGS sequence"/>
</dbReference>
<reference evidence="4 5" key="1">
    <citation type="submission" date="2024-12" db="EMBL/GenBank/DDBJ databases">
        <title>Pseudomonas species isolated from Lotus nodules promote plant growth.</title>
        <authorList>
            <person name="Yu Y.-H."/>
            <person name="Kurtenbach J."/>
            <person name="Crosbie D."/>
            <person name="Brachmann A."/>
            <person name="Marin M."/>
        </authorList>
    </citation>
    <scope>NUCLEOTIDE SEQUENCE [LARGE SCALE GENOMIC DNA]</scope>
    <source>
        <strain evidence="4 5">PLb11B</strain>
    </source>
</reference>
<dbReference type="InterPro" id="IPR015943">
    <property type="entry name" value="WD40/YVTN_repeat-like_dom_sf"/>
</dbReference>
<protein>
    <submittedName>
        <fullName evidence="4">YCF48-related protein</fullName>
    </submittedName>
</protein>
<evidence type="ECO:0000256" key="2">
    <source>
        <dbReference type="ARBA" id="ARBA00023276"/>
    </source>
</evidence>
<dbReference type="SUPFAM" id="SSF110296">
    <property type="entry name" value="Oligoxyloglucan reducing end-specific cellobiohydrolase"/>
    <property type="match status" value="1"/>
</dbReference>
<dbReference type="RefSeq" id="WP_407801387.1">
    <property type="nucleotide sequence ID" value="NZ_JBJNUX010000012.1"/>
</dbReference>
<comment type="caution">
    <text evidence="4">The sequence shown here is derived from an EMBL/GenBank/DDBJ whole genome shotgun (WGS) entry which is preliminary data.</text>
</comment>
<dbReference type="PANTHER" id="PTHR47199">
    <property type="entry name" value="PHOTOSYSTEM II STABILITY/ASSEMBLY FACTOR HCF136, CHLOROPLASTIC"/>
    <property type="match status" value="1"/>
</dbReference>
<organism evidence="4 5">
    <name type="scientific">Pseudomonas azerbaijanorientalis</name>
    <dbReference type="NCBI Taxonomy" id="2842350"/>
    <lineage>
        <taxon>Bacteria</taxon>
        <taxon>Pseudomonadati</taxon>
        <taxon>Pseudomonadota</taxon>
        <taxon>Gammaproteobacteria</taxon>
        <taxon>Pseudomonadales</taxon>
        <taxon>Pseudomonadaceae</taxon>
        <taxon>Pseudomonas</taxon>
    </lineage>
</organism>
<feature type="domain" description="Photosynthesis system II assembly factor Ycf48/Hcf136-like" evidence="3">
    <location>
        <begin position="23"/>
        <end position="83"/>
    </location>
</feature>
<evidence type="ECO:0000259" key="3">
    <source>
        <dbReference type="Pfam" id="PF14870"/>
    </source>
</evidence>
<sequence>MHSVLATSAPLNAVARAGDRLVAVGLRGVILYSDDQGTSWAQAESPSSVDLTSVYFVNALQGWAVGHQGLVLHSTDGGRTWLRQLDSLRIGALLNQHSNREAGQVPAEGSTDFPLLDVWFEDALHGFVIGAFNLVFYTEDGGQNWSPWSAHMDNPQGLHLYAIRPAGDTLFVAGEQGLLLRLNRKKQRFEVLPTPYNGSYFNLIGTPQLILAIGLRGNAYRSTDKGQTWQKINTGLAASLASGTVRADGSIALVSLAGDVLVSDDQAQSFKRLKVERSAPFFGVADMGSAGLSLVGMRGVRVAR</sequence>
<evidence type="ECO:0000256" key="1">
    <source>
        <dbReference type="ARBA" id="ARBA00022531"/>
    </source>
</evidence>
<gene>
    <name evidence="4" type="ORF">ACJ8NA_10360</name>
</gene>
<evidence type="ECO:0000313" key="5">
    <source>
        <dbReference type="Proteomes" id="UP001628646"/>
    </source>
</evidence>
<accession>A0ABW8W4E7</accession>
<dbReference type="Pfam" id="PF14870">
    <property type="entry name" value="PSII_BNR"/>
    <property type="match status" value="2"/>
</dbReference>
<keyword evidence="5" id="KW-1185">Reference proteome</keyword>
<dbReference type="InterPro" id="IPR028203">
    <property type="entry name" value="PSII_CF48-like_dom"/>
</dbReference>
<name>A0ABW8W4E7_9PSED</name>
<dbReference type="Gene3D" id="2.130.10.10">
    <property type="entry name" value="YVTN repeat-like/Quinoprotein amine dehydrogenase"/>
    <property type="match status" value="1"/>
</dbReference>
<feature type="domain" description="Photosynthesis system II assembly factor Ycf48/Hcf136-like" evidence="3">
    <location>
        <begin position="112"/>
        <end position="260"/>
    </location>
</feature>
<evidence type="ECO:0000313" key="4">
    <source>
        <dbReference type="EMBL" id="MFL8999054.1"/>
    </source>
</evidence>
<keyword evidence="1" id="KW-0602">Photosynthesis</keyword>
<dbReference type="EMBL" id="JBJNUY010000004">
    <property type="protein sequence ID" value="MFL8999054.1"/>
    <property type="molecule type" value="Genomic_DNA"/>
</dbReference>
<dbReference type="PANTHER" id="PTHR47199:SF2">
    <property type="entry name" value="PHOTOSYSTEM II STABILITY_ASSEMBLY FACTOR HCF136, CHLOROPLASTIC"/>
    <property type="match status" value="1"/>
</dbReference>
<proteinExistence type="predicted"/>
<keyword evidence="2" id="KW-0604">Photosystem II</keyword>